<comment type="similarity">
    <text evidence="2">Belongs to the SEC61-beta family.</text>
</comment>
<keyword evidence="9 10" id="KW-0472">Membrane</keyword>
<evidence type="ECO:0000256" key="3">
    <source>
        <dbReference type="ARBA" id="ARBA00022448"/>
    </source>
</evidence>
<accession>A0ABY9C811</accession>
<dbReference type="Pfam" id="PF03911">
    <property type="entry name" value="Sec61_beta"/>
    <property type="match status" value="1"/>
</dbReference>
<keyword evidence="3" id="KW-0813">Transport</keyword>
<dbReference type="InterPro" id="IPR030671">
    <property type="entry name" value="Sec61-beta/Sbh"/>
</dbReference>
<evidence type="ECO:0000256" key="8">
    <source>
        <dbReference type="ARBA" id="ARBA00023010"/>
    </source>
</evidence>
<keyword evidence="8" id="KW-0811">Translocation</keyword>
<sequence>MYGRHVESTAAEVASGRSLLEGYVDRLSSTASLSISSHALSFQSSGGCGSGSSESNMLLFYTDDDPGLKITPTVVLVMNLCFIGFVTVLHVFGKIYRHKSGEVA</sequence>
<proteinExistence type="inferred from homology"/>
<evidence type="ECO:0000256" key="7">
    <source>
        <dbReference type="ARBA" id="ARBA00022989"/>
    </source>
</evidence>
<dbReference type="Proteomes" id="UP001227230">
    <property type="component" value="Chromosome 7"/>
</dbReference>
<evidence type="ECO:0000313" key="11">
    <source>
        <dbReference type="EMBL" id="WJZ90305.1"/>
    </source>
</evidence>
<evidence type="ECO:0000256" key="5">
    <source>
        <dbReference type="ARBA" id="ARBA00022824"/>
    </source>
</evidence>
<evidence type="ECO:0000256" key="1">
    <source>
        <dbReference type="ARBA" id="ARBA00004389"/>
    </source>
</evidence>
<protein>
    <recommendedName>
        <fullName evidence="13">Protein transport protein Sec61 subunit beta</fullName>
    </recommendedName>
</protein>
<keyword evidence="5" id="KW-0256">Endoplasmic reticulum</keyword>
<dbReference type="PANTHER" id="PTHR13509">
    <property type="entry name" value="SEC61 SUBUNIT BETA"/>
    <property type="match status" value="1"/>
</dbReference>
<keyword evidence="7 10" id="KW-1133">Transmembrane helix</keyword>
<reference evidence="11 12" key="1">
    <citation type="journal article" date="2023" name="Hortic Res">
        <title>The complete reference genome for grapevine (Vitis vinifera L.) genetics and breeding.</title>
        <authorList>
            <person name="Shi X."/>
            <person name="Cao S."/>
            <person name="Wang X."/>
            <person name="Huang S."/>
            <person name="Wang Y."/>
            <person name="Liu Z."/>
            <person name="Liu W."/>
            <person name="Leng X."/>
            <person name="Peng Y."/>
            <person name="Wang N."/>
            <person name="Wang Y."/>
            <person name="Ma Z."/>
            <person name="Xu X."/>
            <person name="Zhang F."/>
            <person name="Xue H."/>
            <person name="Zhong H."/>
            <person name="Wang Y."/>
            <person name="Zhang K."/>
            <person name="Velt A."/>
            <person name="Avia K."/>
            <person name="Holtgrawe D."/>
            <person name="Grimplet J."/>
            <person name="Matus J.T."/>
            <person name="Ware D."/>
            <person name="Wu X."/>
            <person name="Wang H."/>
            <person name="Liu C."/>
            <person name="Fang Y."/>
            <person name="Rustenholz C."/>
            <person name="Cheng Z."/>
            <person name="Xiao H."/>
            <person name="Zhou Y."/>
        </authorList>
    </citation>
    <scope>NUCLEOTIDE SEQUENCE [LARGE SCALE GENOMIC DNA]</scope>
    <source>
        <strain evidence="12">cv. Pinot noir / PN40024</strain>
        <tissue evidence="11">Leaf</tissue>
    </source>
</reference>
<dbReference type="EMBL" id="CP126654">
    <property type="protein sequence ID" value="WJZ90305.1"/>
    <property type="molecule type" value="Genomic_DNA"/>
</dbReference>
<evidence type="ECO:0000256" key="4">
    <source>
        <dbReference type="ARBA" id="ARBA00022692"/>
    </source>
</evidence>
<organism evidence="11 12">
    <name type="scientific">Vitis vinifera</name>
    <name type="common">Grape</name>
    <dbReference type="NCBI Taxonomy" id="29760"/>
    <lineage>
        <taxon>Eukaryota</taxon>
        <taxon>Viridiplantae</taxon>
        <taxon>Streptophyta</taxon>
        <taxon>Embryophyta</taxon>
        <taxon>Tracheophyta</taxon>
        <taxon>Spermatophyta</taxon>
        <taxon>Magnoliopsida</taxon>
        <taxon>eudicotyledons</taxon>
        <taxon>Gunneridae</taxon>
        <taxon>Pentapetalae</taxon>
        <taxon>rosids</taxon>
        <taxon>Vitales</taxon>
        <taxon>Vitaceae</taxon>
        <taxon>Viteae</taxon>
        <taxon>Vitis</taxon>
    </lineage>
</organism>
<evidence type="ECO:0008006" key="13">
    <source>
        <dbReference type="Google" id="ProtNLM"/>
    </source>
</evidence>
<name>A0ABY9C811_VITVI</name>
<evidence type="ECO:0000256" key="6">
    <source>
        <dbReference type="ARBA" id="ARBA00022927"/>
    </source>
</evidence>
<keyword evidence="12" id="KW-1185">Reference proteome</keyword>
<keyword evidence="4 10" id="KW-0812">Transmembrane</keyword>
<feature type="transmembrane region" description="Helical" evidence="10">
    <location>
        <begin position="70"/>
        <end position="92"/>
    </location>
</feature>
<keyword evidence="6" id="KW-0653">Protein transport</keyword>
<dbReference type="InterPro" id="IPR016482">
    <property type="entry name" value="SecG/Sec61-beta/Sbh"/>
</dbReference>
<comment type="subcellular location">
    <subcellularLocation>
        <location evidence="1">Endoplasmic reticulum membrane</location>
        <topology evidence="1">Single-pass membrane protein</topology>
    </subcellularLocation>
</comment>
<evidence type="ECO:0000256" key="10">
    <source>
        <dbReference type="SAM" id="Phobius"/>
    </source>
</evidence>
<evidence type="ECO:0000256" key="9">
    <source>
        <dbReference type="ARBA" id="ARBA00023136"/>
    </source>
</evidence>
<evidence type="ECO:0000256" key="2">
    <source>
        <dbReference type="ARBA" id="ARBA00006103"/>
    </source>
</evidence>
<evidence type="ECO:0000313" key="12">
    <source>
        <dbReference type="Proteomes" id="UP001227230"/>
    </source>
</evidence>
<gene>
    <name evidence="11" type="ORF">VitviT2T_009457</name>
</gene>